<accession>A0ACC1TC93</accession>
<keyword evidence="2" id="KW-1185">Reference proteome</keyword>
<dbReference type="EMBL" id="JANHOG010000117">
    <property type="protein sequence ID" value="KAJ3557987.1"/>
    <property type="molecule type" value="Genomic_DNA"/>
</dbReference>
<sequence>MASEPTSVGDGPDVQHQLYIISYTTLLITTCAFTLVATLTRRFYVAMSGLNVNAQAAELPKTFTGMSLWLAFAVGSSVFAIQACRADDAPEHRAFKFLFAVVLLIVIVVWLCQVMLSAVLYNLSKRNKVVVGIHLLVMSIAPVLTLVGIAQLDLSSPTSIKAFADVTYEVTMAQYLADSLLYMFTAYYVRKNTDQLPAARKCLKSIEVGICIGIFIRSHRLITFFCGIDAASLINSVLTIGTLELNAALYPSFVIYLAQIIMTSGGLVTTSQDVSLV</sequence>
<comment type="caution">
    <text evidence="1">The sequence shown here is derived from an EMBL/GenBank/DDBJ whole genome shotgun (WGS) entry which is preliminary data.</text>
</comment>
<gene>
    <name evidence="1" type="ORF">NM688_g1173</name>
</gene>
<reference evidence="1" key="1">
    <citation type="submission" date="2022-07" db="EMBL/GenBank/DDBJ databases">
        <title>Genome Sequence of Phlebia brevispora.</title>
        <authorList>
            <person name="Buettner E."/>
        </authorList>
    </citation>
    <scope>NUCLEOTIDE SEQUENCE</scope>
    <source>
        <strain evidence="1">MPL23</strain>
    </source>
</reference>
<protein>
    <submittedName>
        <fullName evidence="1">Uncharacterized protein</fullName>
    </submittedName>
</protein>
<proteinExistence type="predicted"/>
<organism evidence="1 2">
    <name type="scientific">Phlebia brevispora</name>
    <dbReference type="NCBI Taxonomy" id="194682"/>
    <lineage>
        <taxon>Eukaryota</taxon>
        <taxon>Fungi</taxon>
        <taxon>Dikarya</taxon>
        <taxon>Basidiomycota</taxon>
        <taxon>Agaricomycotina</taxon>
        <taxon>Agaricomycetes</taxon>
        <taxon>Polyporales</taxon>
        <taxon>Meruliaceae</taxon>
        <taxon>Phlebia</taxon>
    </lineage>
</organism>
<name>A0ACC1TC93_9APHY</name>
<evidence type="ECO:0000313" key="2">
    <source>
        <dbReference type="Proteomes" id="UP001148662"/>
    </source>
</evidence>
<dbReference type="Proteomes" id="UP001148662">
    <property type="component" value="Unassembled WGS sequence"/>
</dbReference>
<evidence type="ECO:0000313" key="1">
    <source>
        <dbReference type="EMBL" id="KAJ3557987.1"/>
    </source>
</evidence>